<comment type="caution">
    <text evidence="2">The sequence shown here is derived from an EMBL/GenBank/DDBJ whole genome shotgun (WGS) entry which is preliminary data.</text>
</comment>
<reference evidence="2 3" key="1">
    <citation type="journal article" date="2016" name="Nat. Commun.">
        <title>Thousands of microbial genomes shed light on interconnected biogeochemical processes in an aquifer system.</title>
        <authorList>
            <person name="Anantharaman K."/>
            <person name="Brown C.T."/>
            <person name="Hug L.A."/>
            <person name="Sharon I."/>
            <person name="Castelle C.J."/>
            <person name="Probst A.J."/>
            <person name="Thomas B.C."/>
            <person name="Singh A."/>
            <person name="Wilkins M.J."/>
            <person name="Karaoz U."/>
            <person name="Brodie E.L."/>
            <person name="Williams K.H."/>
            <person name="Hubbard S.S."/>
            <person name="Banfield J.F."/>
        </authorList>
    </citation>
    <scope>NUCLEOTIDE SEQUENCE [LARGE SCALE GENOMIC DNA]</scope>
</reference>
<keyword evidence="1" id="KW-0812">Transmembrane</keyword>
<sequence>MSKSFNLNVSQPLLDVLFDISKHKRNFNNRRTLREVVAEIFRVASLACRSGIEFRQDEVVEKFEFPWSARCLSMDSSELVFRDITVTGKKVVFGESSIKTLRRMSKDMRMGVNSLAHNLFHLGFVIWAIQVKPHPNDGFFATEHGIEKRLELFSD</sequence>
<keyword evidence="1" id="KW-1133">Transmembrane helix</keyword>
<feature type="transmembrane region" description="Helical" evidence="1">
    <location>
        <begin position="110"/>
        <end position="129"/>
    </location>
</feature>
<accession>A0A1F4VHJ2</accession>
<keyword evidence="1" id="KW-0472">Membrane</keyword>
<dbReference type="AlphaFoldDB" id="A0A1F4VHJ2"/>
<organism evidence="2 3">
    <name type="scientific">candidate division WWE3 bacterium RIFCSPLOWO2_12_FULL_36_10</name>
    <dbReference type="NCBI Taxonomy" id="1802630"/>
    <lineage>
        <taxon>Bacteria</taxon>
        <taxon>Katanobacteria</taxon>
    </lineage>
</organism>
<gene>
    <name evidence="2" type="ORF">A3H26_01010</name>
</gene>
<dbReference type="EMBL" id="MEVN01000038">
    <property type="protein sequence ID" value="OGC56430.1"/>
    <property type="molecule type" value="Genomic_DNA"/>
</dbReference>
<evidence type="ECO:0000313" key="3">
    <source>
        <dbReference type="Proteomes" id="UP000177763"/>
    </source>
</evidence>
<protein>
    <submittedName>
        <fullName evidence="2">Uncharacterized protein</fullName>
    </submittedName>
</protein>
<evidence type="ECO:0000313" key="2">
    <source>
        <dbReference type="EMBL" id="OGC56430.1"/>
    </source>
</evidence>
<name>A0A1F4VHJ2_UNCKA</name>
<dbReference type="STRING" id="1802630.A3H26_01010"/>
<evidence type="ECO:0000256" key="1">
    <source>
        <dbReference type="SAM" id="Phobius"/>
    </source>
</evidence>
<dbReference type="Proteomes" id="UP000177763">
    <property type="component" value="Unassembled WGS sequence"/>
</dbReference>
<proteinExistence type="predicted"/>